<evidence type="ECO:0000256" key="2">
    <source>
        <dbReference type="ARBA" id="ARBA00006279"/>
    </source>
</evidence>
<name>A0AAW1RUU4_9CHLO</name>
<evidence type="ECO:0000256" key="4">
    <source>
        <dbReference type="ARBA" id="ARBA00022692"/>
    </source>
</evidence>
<feature type="transmembrane region" description="Helical" evidence="7">
    <location>
        <begin position="263"/>
        <end position="285"/>
    </location>
</feature>
<accession>A0AAW1RUU4</accession>
<protein>
    <recommendedName>
        <fullName evidence="7">Solute carrier family 40 member</fullName>
    </recommendedName>
</protein>
<feature type="transmembrane region" description="Helical" evidence="7">
    <location>
        <begin position="297"/>
        <end position="316"/>
    </location>
</feature>
<evidence type="ECO:0000313" key="8">
    <source>
        <dbReference type="EMBL" id="KAK9837511.1"/>
    </source>
</evidence>
<evidence type="ECO:0000313" key="9">
    <source>
        <dbReference type="Proteomes" id="UP001445335"/>
    </source>
</evidence>
<reference evidence="8 9" key="1">
    <citation type="journal article" date="2024" name="Nat. Commun.">
        <title>Phylogenomics reveals the evolutionary origins of lichenization in chlorophyte algae.</title>
        <authorList>
            <person name="Puginier C."/>
            <person name="Libourel C."/>
            <person name="Otte J."/>
            <person name="Skaloud P."/>
            <person name="Haon M."/>
            <person name="Grisel S."/>
            <person name="Petersen M."/>
            <person name="Berrin J.G."/>
            <person name="Delaux P.M."/>
            <person name="Dal Grande F."/>
            <person name="Keller J."/>
        </authorList>
    </citation>
    <scope>NUCLEOTIDE SEQUENCE [LARGE SCALE GENOMIC DNA]</scope>
    <source>
        <strain evidence="8 9">SAG 245.80</strain>
    </source>
</reference>
<sequence>MASEGIGNAAETSRPPQTQGEFGVLAALYGSHGLSTWGQRSWEFMIGLVLLELYPTSLTLVSAFGLIDGLALVLFGGMVGEYVDRSQRLRAACSMYALQNGALAVSAAALLAASLAARGGALFWGCNAATVLFGAASSLFALGSSLAVEREWPKVLCGGDSAALSRLNSGMRRIDLSCLIVSPIGVGLLMTYAGTRAAILAVLAWNLAAWVPECLLAAHAVHRCDALQQPKAATGAEPGPAKGSLRRMWRSWATYAQQPTAPAAAALALLYCTVLSLGLLMTAYLRWLGLAEAELSLWRGAGALAGIGATFAYPRLHAAVGVEASGALGIWLQLACLLAAVAPAALARLGWAQPGASVAVARALVAALAASRAGLWLFDLAVGQMLQERVLPQELGVVNGVQSSAQMVFQSLSYVAGLFVWQPQVFEWLMFGSCAVVLFAAIIYTVFVHAALVSHASYKSFSISASGPG</sequence>
<gene>
    <name evidence="8" type="ORF">WJX81_007687</name>
</gene>
<dbReference type="GO" id="GO:0016020">
    <property type="term" value="C:membrane"/>
    <property type="evidence" value="ECO:0007669"/>
    <property type="project" value="UniProtKB-SubCell"/>
</dbReference>
<dbReference type="Pfam" id="PF06963">
    <property type="entry name" value="FPN1"/>
    <property type="match status" value="1"/>
</dbReference>
<feature type="transmembrane region" description="Helical" evidence="7">
    <location>
        <begin position="122"/>
        <end position="142"/>
    </location>
</feature>
<keyword evidence="7" id="KW-0406">Ion transport</keyword>
<comment type="function">
    <text evidence="7">May be involved in iron transport and iron homeostasis.</text>
</comment>
<evidence type="ECO:0000256" key="1">
    <source>
        <dbReference type="ARBA" id="ARBA00004141"/>
    </source>
</evidence>
<dbReference type="PANTHER" id="PTHR11660">
    <property type="entry name" value="SOLUTE CARRIER FAMILY 40 MEMBER"/>
    <property type="match status" value="1"/>
</dbReference>
<dbReference type="SUPFAM" id="SSF103473">
    <property type="entry name" value="MFS general substrate transporter"/>
    <property type="match status" value="1"/>
</dbReference>
<evidence type="ECO:0000256" key="7">
    <source>
        <dbReference type="RuleBase" id="RU365065"/>
    </source>
</evidence>
<dbReference type="EMBL" id="JALJOU010000021">
    <property type="protein sequence ID" value="KAK9837511.1"/>
    <property type="molecule type" value="Genomic_DNA"/>
</dbReference>
<dbReference type="InterPro" id="IPR009716">
    <property type="entry name" value="Ferroportin-1"/>
</dbReference>
<dbReference type="PANTHER" id="PTHR11660:SF57">
    <property type="entry name" value="SOLUTE CARRIER FAMILY 40 MEMBER"/>
    <property type="match status" value="1"/>
</dbReference>
<comment type="caution">
    <text evidence="8">The sequence shown here is derived from an EMBL/GenBank/DDBJ whole genome shotgun (WGS) entry which is preliminary data.</text>
</comment>
<feature type="transmembrane region" description="Helical" evidence="7">
    <location>
        <begin position="95"/>
        <end position="116"/>
    </location>
</feature>
<dbReference type="Proteomes" id="UP001445335">
    <property type="component" value="Unassembled WGS sequence"/>
</dbReference>
<feature type="transmembrane region" description="Helical" evidence="7">
    <location>
        <begin position="428"/>
        <end position="453"/>
    </location>
</feature>
<evidence type="ECO:0000256" key="5">
    <source>
        <dbReference type="ARBA" id="ARBA00022989"/>
    </source>
</evidence>
<feature type="transmembrane region" description="Helical" evidence="7">
    <location>
        <begin position="176"/>
        <end position="205"/>
    </location>
</feature>
<comment type="subcellular location">
    <subcellularLocation>
        <location evidence="1 7">Membrane</location>
        <topology evidence="1 7">Multi-pass membrane protein</topology>
    </subcellularLocation>
</comment>
<comment type="caution">
    <text evidence="7">Lacks conserved residue(s) required for the propagation of feature annotation.</text>
</comment>
<keyword evidence="9" id="KW-1185">Reference proteome</keyword>
<organism evidence="8 9">
    <name type="scientific">Elliptochloris bilobata</name>
    <dbReference type="NCBI Taxonomy" id="381761"/>
    <lineage>
        <taxon>Eukaryota</taxon>
        <taxon>Viridiplantae</taxon>
        <taxon>Chlorophyta</taxon>
        <taxon>core chlorophytes</taxon>
        <taxon>Trebouxiophyceae</taxon>
        <taxon>Trebouxiophyceae incertae sedis</taxon>
        <taxon>Elliptochloris clade</taxon>
        <taxon>Elliptochloris</taxon>
    </lineage>
</organism>
<feature type="transmembrane region" description="Helical" evidence="7">
    <location>
        <begin position="328"/>
        <end position="347"/>
    </location>
</feature>
<dbReference type="GO" id="GO:0005381">
    <property type="term" value="F:iron ion transmembrane transporter activity"/>
    <property type="evidence" value="ECO:0007669"/>
    <property type="project" value="UniProtKB-UniRule"/>
</dbReference>
<dbReference type="AlphaFoldDB" id="A0AAW1RUU4"/>
<keyword evidence="3 7" id="KW-0813">Transport</keyword>
<feature type="transmembrane region" description="Helical" evidence="7">
    <location>
        <begin position="60"/>
        <end position="83"/>
    </location>
</feature>
<comment type="similarity">
    <text evidence="2 7">Belongs to the ferroportin (FP) (TC 2.A.100) family. SLC40A subfamily.</text>
</comment>
<evidence type="ECO:0000256" key="6">
    <source>
        <dbReference type="ARBA" id="ARBA00023136"/>
    </source>
</evidence>
<keyword evidence="4 7" id="KW-0812">Transmembrane</keyword>
<proteinExistence type="inferred from homology"/>
<feature type="transmembrane region" description="Helical" evidence="7">
    <location>
        <begin position="359"/>
        <end position="378"/>
    </location>
</feature>
<keyword evidence="6 7" id="KW-0472">Membrane</keyword>
<evidence type="ECO:0000256" key="3">
    <source>
        <dbReference type="ARBA" id="ARBA00022448"/>
    </source>
</evidence>
<dbReference type="InterPro" id="IPR036259">
    <property type="entry name" value="MFS_trans_sf"/>
</dbReference>
<keyword evidence="5 7" id="KW-1133">Transmembrane helix</keyword>